<dbReference type="EMBL" id="CH933807">
    <property type="protein sequence ID" value="KRG02951.1"/>
    <property type="molecule type" value="Genomic_DNA"/>
</dbReference>
<gene>
    <name evidence="2" type="primary">Dmoj\GI26375</name>
    <name evidence="2" type="ORF">Dmoj_GI26375</name>
</gene>
<evidence type="ECO:0000313" key="2">
    <source>
        <dbReference type="EMBL" id="KRG02951.1"/>
    </source>
</evidence>
<evidence type="ECO:0000313" key="3">
    <source>
        <dbReference type="Proteomes" id="UP000009192"/>
    </source>
</evidence>
<keyword evidence="1" id="KW-1133">Transmembrane helix</keyword>
<feature type="transmembrane region" description="Helical" evidence="1">
    <location>
        <begin position="6"/>
        <end position="23"/>
    </location>
</feature>
<keyword evidence="1" id="KW-0812">Transmembrane</keyword>
<dbReference type="AlphaFoldDB" id="A0A0Q9XG13"/>
<proteinExistence type="predicted"/>
<accession>A0A0Q9XG13</accession>
<sequence>MGVFRIGFFNLFIYFCCAFLYSVPNVSGQNNMCFNCTDLMDCRASKHYLKYGHKEDTGKVVRKKPGDASDPLISKCLDDGYTIKETLKGTICSGSPDGFCHAIGEATTNFSISYSHCGNCYIECDCYNQESGNGTGREGPIILTMILAAFYTLIQ</sequence>
<keyword evidence="1" id="KW-0472">Membrane</keyword>
<reference evidence="2 3" key="1">
    <citation type="journal article" date="2007" name="Nature">
        <title>Evolution of genes and genomes on the Drosophila phylogeny.</title>
        <authorList>
            <consortium name="Drosophila 12 Genomes Consortium"/>
            <person name="Clark A.G."/>
            <person name="Eisen M.B."/>
            <person name="Smith D.R."/>
            <person name="Bergman C.M."/>
            <person name="Oliver B."/>
            <person name="Markow T.A."/>
            <person name="Kaufman T.C."/>
            <person name="Kellis M."/>
            <person name="Gelbart W."/>
            <person name="Iyer V.N."/>
            <person name="Pollard D.A."/>
            <person name="Sackton T.B."/>
            <person name="Larracuente A.M."/>
            <person name="Singh N.D."/>
            <person name="Abad J.P."/>
            <person name="Abt D.N."/>
            <person name="Adryan B."/>
            <person name="Aguade M."/>
            <person name="Akashi H."/>
            <person name="Anderson W.W."/>
            <person name="Aquadro C.F."/>
            <person name="Ardell D.H."/>
            <person name="Arguello R."/>
            <person name="Artieri C.G."/>
            <person name="Barbash D.A."/>
            <person name="Barker D."/>
            <person name="Barsanti P."/>
            <person name="Batterham P."/>
            <person name="Batzoglou S."/>
            <person name="Begun D."/>
            <person name="Bhutkar A."/>
            <person name="Blanco E."/>
            <person name="Bosak S.A."/>
            <person name="Bradley R.K."/>
            <person name="Brand A.D."/>
            <person name="Brent M.R."/>
            <person name="Brooks A.N."/>
            <person name="Brown R.H."/>
            <person name="Butlin R.K."/>
            <person name="Caggese C."/>
            <person name="Calvi B.R."/>
            <person name="Bernardo de Carvalho A."/>
            <person name="Caspi A."/>
            <person name="Castrezana S."/>
            <person name="Celniker S.E."/>
            <person name="Chang J.L."/>
            <person name="Chapple C."/>
            <person name="Chatterji S."/>
            <person name="Chinwalla A."/>
            <person name="Civetta A."/>
            <person name="Clifton S.W."/>
            <person name="Comeron J.M."/>
            <person name="Costello J.C."/>
            <person name="Coyne J.A."/>
            <person name="Daub J."/>
            <person name="David R.G."/>
            <person name="Delcher A.L."/>
            <person name="Delehaunty K."/>
            <person name="Do C.B."/>
            <person name="Ebling H."/>
            <person name="Edwards K."/>
            <person name="Eickbush T."/>
            <person name="Evans J.D."/>
            <person name="Filipski A."/>
            <person name="Findeiss S."/>
            <person name="Freyhult E."/>
            <person name="Fulton L."/>
            <person name="Fulton R."/>
            <person name="Garcia A.C."/>
            <person name="Gardiner A."/>
            <person name="Garfield D.A."/>
            <person name="Garvin B.E."/>
            <person name="Gibson G."/>
            <person name="Gilbert D."/>
            <person name="Gnerre S."/>
            <person name="Godfrey J."/>
            <person name="Good R."/>
            <person name="Gotea V."/>
            <person name="Gravely B."/>
            <person name="Greenberg A.J."/>
            <person name="Griffiths-Jones S."/>
            <person name="Gross S."/>
            <person name="Guigo R."/>
            <person name="Gustafson E.A."/>
            <person name="Haerty W."/>
            <person name="Hahn M.W."/>
            <person name="Halligan D.L."/>
            <person name="Halpern A.L."/>
            <person name="Halter G.M."/>
            <person name="Han M.V."/>
            <person name="Heger A."/>
            <person name="Hillier L."/>
            <person name="Hinrichs A.S."/>
            <person name="Holmes I."/>
            <person name="Hoskins R.A."/>
            <person name="Hubisz M.J."/>
            <person name="Hultmark D."/>
            <person name="Huntley M.A."/>
            <person name="Jaffe D.B."/>
            <person name="Jagadeeshan S."/>
            <person name="Jeck W.R."/>
            <person name="Johnson J."/>
            <person name="Jones C.D."/>
            <person name="Jordan W.C."/>
            <person name="Karpen G.H."/>
            <person name="Kataoka E."/>
            <person name="Keightley P.D."/>
            <person name="Kheradpour P."/>
            <person name="Kirkness E.F."/>
            <person name="Koerich L.B."/>
            <person name="Kristiansen K."/>
            <person name="Kudrna D."/>
            <person name="Kulathinal R.J."/>
            <person name="Kumar S."/>
            <person name="Kwok R."/>
            <person name="Lander E."/>
            <person name="Langley C.H."/>
            <person name="Lapoint R."/>
            <person name="Lazzaro B.P."/>
            <person name="Lee S.J."/>
            <person name="Levesque L."/>
            <person name="Li R."/>
            <person name="Lin C.F."/>
            <person name="Lin M.F."/>
            <person name="Lindblad-Toh K."/>
            <person name="Llopart A."/>
            <person name="Long M."/>
            <person name="Low L."/>
            <person name="Lozovsky E."/>
            <person name="Lu J."/>
            <person name="Luo M."/>
            <person name="Machado C.A."/>
            <person name="Makalowski W."/>
            <person name="Marzo M."/>
            <person name="Matsuda M."/>
            <person name="Matzkin L."/>
            <person name="McAllister B."/>
            <person name="McBride C.S."/>
            <person name="McKernan B."/>
            <person name="McKernan K."/>
            <person name="Mendez-Lago M."/>
            <person name="Minx P."/>
            <person name="Mollenhauer M.U."/>
            <person name="Montooth K."/>
            <person name="Mount S.M."/>
            <person name="Mu X."/>
            <person name="Myers E."/>
            <person name="Negre B."/>
            <person name="Newfeld S."/>
            <person name="Nielsen R."/>
            <person name="Noor M.A."/>
            <person name="O'Grady P."/>
            <person name="Pachter L."/>
            <person name="Papaceit M."/>
            <person name="Parisi M.J."/>
            <person name="Parisi M."/>
            <person name="Parts L."/>
            <person name="Pedersen J.S."/>
            <person name="Pesole G."/>
            <person name="Phillippy A.M."/>
            <person name="Ponting C.P."/>
            <person name="Pop M."/>
            <person name="Porcelli D."/>
            <person name="Powell J.R."/>
            <person name="Prohaska S."/>
            <person name="Pruitt K."/>
            <person name="Puig M."/>
            <person name="Quesneville H."/>
            <person name="Ram K.R."/>
            <person name="Rand D."/>
            <person name="Rasmussen M.D."/>
            <person name="Reed L.K."/>
            <person name="Reenan R."/>
            <person name="Reily A."/>
            <person name="Remington K.A."/>
            <person name="Rieger T.T."/>
            <person name="Ritchie M.G."/>
            <person name="Robin C."/>
            <person name="Rogers Y.H."/>
            <person name="Rohde C."/>
            <person name="Rozas J."/>
            <person name="Rubenfield M.J."/>
            <person name="Ruiz A."/>
            <person name="Russo S."/>
            <person name="Salzberg S.L."/>
            <person name="Sanchez-Gracia A."/>
            <person name="Saranga D.J."/>
            <person name="Sato H."/>
            <person name="Schaeffer S.W."/>
            <person name="Schatz M.C."/>
            <person name="Schlenke T."/>
            <person name="Schwartz R."/>
            <person name="Segarra C."/>
            <person name="Singh R.S."/>
            <person name="Sirot L."/>
            <person name="Sirota M."/>
            <person name="Sisneros N.B."/>
            <person name="Smith C.D."/>
            <person name="Smith T.F."/>
            <person name="Spieth J."/>
            <person name="Stage D.E."/>
            <person name="Stark A."/>
            <person name="Stephan W."/>
            <person name="Strausberg R.L."/>
            <person name="Strempel S."/>
            <person name="Sturgill D."/>
            <person name="Sutton G."/>
            <person name="Sutton G.G."/>
            <person name="Tao W."/>
            <person name="Teichmann S."/>
            <person name="Tobari Y.N."/>
            <person name="Tomimura Y."/>
            <person name="Tsolas J.M."/>
            <person name="Valente V.L."/>
            <person name="Venter E."/>
            <person name="Venter J.C."/>
            <person name="Vicario S."/>
            <person name="Vieira F.G."/>
            <person name="Vilella A.J."/>
            <person name="Villasante A."/>
            <person name="Walenz B."/>
            <person name="Wang J."/>
            <person name="Wasserman M."/>
            <person name="Watts T."/>
            <person name="Wilson D."/>
            <person name="Wilson R.K."/>
            <person name="Wing R.A."/>
            <person name="Wolfner M.F."/>
            <person name="Wong A."/>
            <person name="Wong G.K."/>
            <person name="Wu C.I."/>
            <person name="Wu G."/>
            <person name="Yamamoto D."/>
            <person name="Yang H.P."/>
            <person name="Yang S.P."/>
            <person name="Yorke J.A."/>
            <person name="Yoshida K."/>
            <person name="Zdobnov E."/>
            <person name="Zhang P."/>
            <person name="Zhang Y."/>
            <person name="Zimin A.V."/>
            <person name="Baldwin J."/>
            <person name="Abdouelleil A."/>
            <person name="Abdulkadir J."/>
            <person name="Abebe A."/>
            <person name="Abera B."/>
            <person name="Abreu J."/>
            <person name="Acer S.C."/>
            <person name="Aftuck L."/>
            <person name="Alexander A."/>
            <person name="An P."/>
            <person name="Anderson E."/>
            <person name="Anderson S."/>
            <person name="Arachi H."/>
            <person name="Azer M."/>
            <person name="Bachantsang P."/>
            <person name="Barry A."/>
            <person name="Bayul T."/>
            <person name="Berlin A."/>
            <person name="Bessette D."/>
            <person name="Bloom T."/>
            <person name="Blye J."/>
            <person name="Boguslavskiy L."/>
            <person name="Bonnet C."/>
            <person name="Boukhgalter B."/>
            <person name="Bourzgui I."/>
            <person name="Brown A."/>
            <person name="Cahill P."/>
            <person name="Channer S."/>
            <person name="Cheshatsang Y."/>
            <person name="Chuda L."/>
            <person name="Citroen M."/>
            <person name="Collymore A."/>
            <person name="Cooke P."/>
            <person name="Costello M."/>
            <person name="D'Aco K."/>
            <person name="Daza R."/>
            <person name="De Haan G."/>
            <person name="DeGray S."/>
            <person name="DeMaso C."/>
            <person name="Dhargay N."/>
            <person name="Dooley K."/>
            <person name="Dooley E."/>
            <person name="Doricent M."/>
            <person name="Dorje P."/>
            <person name="Dorjee K."/>
            <person name="Dupes A."/>
            <person name="Elong R."/>
            <person name="Falk J."/>
            <person name="Farina A."/>
            <person name="Faro S."/>
            <person name="Ferguson D."/>
            <person name="Fisher S."/>
            <person name="Foley C.D."/>
            <person name="Franke A."/>
            <person name="Friedrich D."/>
            <person name="Gadbois L."/>
            <person name="Gearin G."/>
            <person name="Gearin C.R."/>
            <person name="Giannoukos G."/>
            <person name="Goode T."/>
            <person name="Graham J."/>
            <person name="Grandbois E."/>
            <person name="Grewal S."/>
            <person name="Gyaltsen K."/>
            <person name="Hafez N."/>
            <person name="Hagos B."/>
            <person name="Hall J."/>
            <person name="Henson C."/>
            <person name="Hollinger A."/>
            <person name="Honan T."/>
            <person name="Huard M.D."/>
            <person name="Hughes L."/>
            <person name="Hurhula B."/>
            <person name="Husby M.E."/>
            <person name="Kamat A."/>
            <person name="Kanga B."/>
            <person name="Kashin S."/>
            <person name="Khazanovich D."/>
            <person name="Kisner P."/>
            <person name="Lance K."/>
            <person name="Lara M."/>
            <person name="Lee W."/>
            <person name="Lennon N."/>
            <person name="Letendre F."/>
            <person name="LeVine R."/>
            <person name="Lipovsky A."/>
            <person name="Liu X."/>
            <person name="Liu J."/>
            <person name="Liu S."/>
            <person name="Lokyitsang T."/>
            <person name="Lokyitsang Y."/>
            <person name="Lubonja R."/>
            <person name="Lui A."/>
            <person name="MacDonald P."/>
            <person name="Magnisalis V."/>
            <person name="Maru K."/>
            <person name="Matthews C."/>
            <person name="McCusker W."/>
            <person name="McDonough S."/>
            <person name="Mehta T."/>
            <person name="Meldrim J."/>
            <person name="Meneus L."/>
            <person name="Mihai O."/>
            <person name="Mihalev A."/>
            <person name="Mihova T."/>
            <person name="Mittelman R."/>
            <person name="Mlenga V."/>
            <person name="Montmayeur A."/>
            <person name="Mulrain L."/>
            <person name="Navidi A."/>
            <person name="Naylor J."/>
            <person name="Negash T."/>
            <person name="Nguyen T."/>
            <person name="Nguyen N."/>
            <person name="Nicol R."/>
            <person name="Norbu C."/>
            <person name="Norbu N."/>
            <person name="Novod N."/>
            <person name="O'Neill B."/>
            <person name="Osman S."/>
            <person name="Markiewicz E."/>
            <person name="Oyono O.L."/>
            <person name="Patti C."/>
            <person name="Phunkhang P."/>
            <person name="Pierre F."/>
            <person name="Priest M."/>
            <person name="Raghuraman S."/>
            <person name="Rege F."/>
            <person name="Reyes R."/>
            <person name="Rise C."/>
            <person name="Rogov P."/>
            <person name="Ross K."/>
            <person name="Ryan E."/>
            <person name="Settipalli S."/>
            <person name="Shea T."/>
            <person name="Sherpa N."/>
            <person name="Shi L."/>
            <person name="Shih D."/>
            <person name="Sparrow T."/>
            <person name="Spaulding J."/>
            <person name="Stalker J."/>
            <person name="Stange-Thomann N."/>
            <person name="Stavropoulos S."/>
            <person name="Stone C."/>
            <person name="Strader C."/>
            <person name="Tesfaye S."/>
            <person name="Thomson T."/>
            <person name="Thoulutsang Y."/>
            <person name="Thoulutsang D."/>
            <person name="Topham K."/>
            <person name="Topping I."/>
            <person name="Tsamla T."/>
            <person name="Vassiliev H."/>
            <person name="Vo A."/>
            <person name="Wangchuk T."/>
            <person name="Wangdi T."/>
            <person name="Weiand M."/>
            <person name="Wilkinson J."/>
            <person name="Wilson A."/>
            <person name="Yadav S."/>
            <person name="Young G."/>
            <person name="Yu Q."/>
            <person name="Zembek L."/>
            <person name="Zhong D."/>
            <person name="Zimmer A."/>
            <person name="Zwirko Z."/>
            <person name="Jaffe D.B."/>
            <person name="Alvarez P."/>
            <person name="Brockman W."/>
            <person name="Butler J."/>
            <person name="Chin C."/>
            <person name="Gnerre S."/>
            <person name="Grabherr M."/>
            <person name="Kleber M."/>
            <person name="Mauceli E."/>
            <person name="MacCallum I."/>
        </authorList>
    </citation>
    <scope>NUCLEOTIDE SEQUENCE [LARGE SCALE GENOMIC DNA]</scope>
    <source>
        <strain evidence="3">Tucson 15081-1352.22</strain>
    </source>
</reference>
<dbReference type="KEGG" id="dmo:Dmoj_GI26375"/>
<keyword evidence="3" id="KW-1185">Reference proteome</keyword>
<protein>
    <submittedName>
        <fullName evidence="2">Uncharacterized protein</fullName>
    </submittedName>
</protein>
<organism evidence="2 3">
    <name type="scientific">Drosophila mojavensis</name>
    <name type="common">Fruit fly</name>
    <dbReference type="NCBI Taxonomy" id="7230"/>
    <lineage>
        <taxon>Eukaryota</taxon>
        <taxon>Metazoa</taxon>
        <taxon>Ecdysozoa</taxon>
        <taxon>Arthropoda</taxon>
        <taxon>Hexapoda</taxon>
        <taxon>Insecta</taxon>
        <taxon>Pterygota</taxon>
        <taxon>Neoptera</taxon>
        <taxon>Endopterygota</taxon>
        <taxon>Diptera</taxon>
        <taxon>Brachycera</taxon>
        <taxon>Muscomorpha</taxon>
        <taxon>Ephydroidea</taxon>
        <taxon>Drosophilidae</taxon>
        <taxon>Drosophila</taxon>
    </lineage>
</organism>
<dbReference type="InParanoid" id="A0A0Q9XG13"/>
<name>A0A0Q9XG13_DROMO</name>
<evidence type="ECO:0000256" key="1">
    <source>
        <dbReference type="SAM" id="Phobius"/>
    </source>
</evidence>
<dbReference type="Proteomes" id="UP000009192">
    <property type="component" value="Unassembled WGS sequence"/>
</dbReference>